<comment type="caution">
    <text evidence="1">The sequence shown here is derived from an EMBL/GenBank/DDBJ whole genome shotgun (WGS) entry which is preliminary data.</text>
</comment>
<dbReference type="EMBL" id="SWMS01000030">
    <property type="protein sequence ID" value="TKG61528.1"/>
    <property type="molecule type" value="Genomic_DNA"/>
</dbReference>
<name>A0ABY2RUY9_9PSEU</name>
<sequence>MTKNTGELSERRPWDITTDAAVAGTRFVTPDEYRQGIPDEISMSMVKSVLVEALADAADQDGVILNFLTPDFYRSYVSGVMNRDTEEDGEEPPLVYDRFTAVTLTEHLHAFVLDDGLLAHRGNGDSFDYRLTLPGG</sequence>
<reference evidence="1 2" key="1">
    <citation type="journal article" date="2015" name="Antonie Van Leeuwenhoek">
        <title>Prauserella endophytica sp. nov., an endophytic actinobacterium isolated from Tamarix taklamakanensis.</title>
        <authorList>
            <person name="Liu J.M."/>
            <person name="Habden X."/>
            <person name="Guo L."/>
            <person name="Tuo L."/>
            <person name="Jiang Z.K."/>
            <person name="Liu S.W."/>
            <person name="Liu X.F."/>
            <person name="Chen L."/>
            <person name="Li R.F."/>
            <person name="Zhang Y.Q."/>
            <person name="Sun C.H."/>
        </authorList>
    </citation>
    <scope>NUCLEOTIDE SEQUENCE [LARGE SCALE GENOMIC DNA]</scope>
    <source>
        <strain evidence="1 2">CGMCC 4.7182</strain>
    </source>
</reference>
<proteinExistence type="predicted"/>
<evidence type="ECO:0000313" key="1">
    <source>
        <dbReference type="EMBL" id="TKG61528.1"/>
    </source>
</evidence>
<evidence type="ECO:0000313" key="2">
    <source>
        <dbReference type="Proteomes" id="UP000309992"/>
    </source>
</evidence>
<dbReference type="Proteomes" id="UP000309992">
    <property type="component" value="Unassembled WGS sequence"/>
</dbReference>
<gene>
    <name evidence="1" type="ORF">FCN18_33350</name>
</gene>
<accession>A0ABY2RUY9</accession>
<keyword evidence="2" id="KW-1185">Reference proteome</keyword>
<dbReference type="RefSeq" id="WP_137097004.1">
    <property type="nucleotide sequence ID" value="NZ_SWMS01000030.1"/>
</dbReference>
<organism evidence="1 2">
    <name type="scientific">Prauserella endophytica</name>
    <dbReference type="NCBI Taxonomy" id="1592324"/>
    <lineage>
        <taxon>Bacteria</taxon>
        <taxon>Bacillati</taxon>
        <taxon>Actinomycetota</taxon>
        <taxon>Actinomycetes</taxon>
        <taxon>Pseudonocardiales</taxon>
        <taxon>Pseudonocardiaceae</taxon>
        <taxon>Prauserella</taxon>
        <taxon>Prauserella coralliicola group</taxon>
    </lineage>
</organism>
<protein>
    <submittedName>
        <fullName evidence="1">Uncharacterized protein</fullName>
    </submittedName>
</protein>